<gene>
    <name evidence="5" type="ORF">EKO27_g6428</name>
</gene>
<dbReference type="GO" id="GO:0097237">
    <property type="term" value="P:cellular response to toxic substance"/>
    <property type="evidence" value="ECO:0007669"/>
    <property type="project" value="UniProtKB-ARBA"/>
</dbReference>
<dbReference type="PRINTS" id="PR00469">
    <property type="entry name" value="PNDRDTASEII"/>
</dbReference>
<dbReference type="InterPro" id="IPR023753">
    <property type="entry name" value="FAD/NAD-binding_dom"/>
</dbReference>
<dbReference type="InterPro" id="IPR036188">
    <property type="entry name" value="FAD/NAD-bd_sf"/>
</dbReference>
<evidence type="ECO:0000256" key="3">
    <source>
        <dbReference type="ARBA" id="ARBA00023002"/>
    </source>
</evidence>
<dbReference type="SUPFAM" id="SSF51905">
    <property type="entry name" value="FAD/NAD(P)-binding domain"/>
    <property type="match status" value="1"/>
</dbReference>
<keyword evidence="2" id="KW-0285">Flavoprotein</keyword>
<dbReference type="Pfam" id="PF07992">
    <property type="entry name" value="Pyr_redox_2"/>
    <property type="match status" value="1"/>
</dbReference>
<dbReference type="STRING" id="363999.A0A439D2K9"/>
<dbReference type="GO" id="GO:0016491">
    <property type="term" value="F:oxidoreductase activity"/>
    <property type="evidence" value="ECO:0007669"/>
    <property type="project" value="UniProtKB-KW"/>
</dbReference>
<dbReference type="Gene3D" id="3.50.50.60">
    <property type="entry name" value="FAD/NAD(P)-binding domain"/>
    <property type="match status" value="3"/>
</dbReference>
<dbReference type="PRINTS" id="PR00368">
    <property type="entry name" value="FADPNR"/>
</dbReference>
<evidence type="ECO:0000259" key="4">
    <source>
        <dbReference type="Pfam" id="PF07992"/>
    </source>
</evidence>
<dbReference type="InterPro" id="IPR050097">
    <property type="entry name" value="Ferredoxin-NADP_redctase_2"/>
</dbReference>
<dbReference type="PANTHER" id="PTHR48105">
    <property type="entry name" value="THIOREDOXIN REDUCTASE 1-RELATED-RELATED"/>
    <property type="match status" value="1"/>
</dbReference>
<dbReference type="EMBL" id="RYZI01000188">
    <property type="protein sequence ID" value="RWA08684.1"/>
    <property type="molecule type" value="Genomic_DNA"/>
</dbReference>
<evidence type="ECO:0000256" key="2">
    <source>
        <dbReference type="ARBA" id="ARBA00022630"/>
    </source>
</evidence>
<sequence length="358" mass="39578">MSSLIAHSIRVVGLSVVTVLLAYILRDEIYQRITFDSYVESNIDSTAEVLIIGGSHAGLSAALTLARHQIDVLILDSNAPRNKWKTPTHVVPTWENRDPDDLRRASREELRKTGFARFADTHVSTIKKPEANERVEFVFPFIEGYEENFPDHILHCLFTRGLEFKGSPSAGLLAMGLAGAPHHAAMLVEDAQKFAGTVTIYTNGDAQLGGGIRKALLERGEENPIIDNRKIIRLLRDPAGVSITIVLEDGEMTTESFLVHQPDTRANSEIVKQLGLKTNERNDIVTKMPFYQTSVAGIFAAGDCASPFKMIPNAIFQGSNAGAGIARELPRRVTNNEVNRLGEQKLTWYGKFRSRING</sequence>
<accession>A0A439D2K9</accession>
<comment type="similarity">
    <text evidence="1">Belongs to the class-II pyridine nucleotide-disulfide oxidoreductase family.</text>
</comment>
<organism evidence="5 6">
    <name type="scientific">Xylaria grammica</name>
    <dbReference type="NCBI Taxonomy" id="363999"/>
    <lineage>
        <taxon>Eukaryota</taxon>
        <taxon>Fungi</taxon>
        <taxon>Dikarya</taxon>
        <taxon>Ascomycota</taxon>
        <taxon>Pezizomycotina</taxon>
        <taxon>Sordariomycetes</taxon>
        <taxon>Xylariomycetidae</taxon>
        <taxon>Xylariales</taxon>
        <taxon>Xylariaceae</taxon>
        <taxon>Xylaria</taxon>
    </lineage>
</organism>
<proteinExistence type="inferred from homology"/>
<keyword evidence="6" id="KW-1185">Reference proteome</keyword>
<dbReference type="AlphaFoldDB" id="A0A439D2K9"/>
<reference evidence="5 6" key="1">
    <citation type="submission" date="2018-12" db="EMBL/GenBank/DDBJ databases">
        <title>Draft genome sequence of Xylaria grammica IHI A82.</title>
        <authorList>
            <person name="Buettner E."/>
            <person name="Kellner H."/>
        </authorList>
    </citation>
    <scope>NUCLEOTIDE SEQUENCE [LARGE SCALE GENOMIC DNA]</scope>
    <source>
        <strain evidence="5 6">IHI A82</strain>
    </source>
</reference>
<evidence type="ECO:0000313" key="6">
    <source>
        <dbReference type="Proteomes" id="UP000286045"/>
    </source>
</evidence>
<protein>
    <recommendedName>
        <fullName evidence="4">FAD/NAD(P)-binding domain-containing protein</fullName>
    </recommendedName>
</protein>
<evidence type="ECO:0000256" key="1">
    <source>
        <dbReference type="ARBA" id="ARBA00009333"/>
    </source>
</evidence>
<comment type="caution">
    <text evidence="5">The sequence shown here is derived from an EMBL/GenBank/DDBJ whole genome shotgun (WGS) entry which is preliminary data.</text>
</comment>
<name>A0A439D2K9_9PEZI</name>
<keyword evidence="3" id="KW-0560">Oxidoreductase</keyword>
<evidence type="ECO:0000313" key="5">
    <source>
        <dbReference type="EMBL" id="RWA08684.1"/>
    </source>
</evidence>
<feature type="domain" description="FAD/NAD(P)-binding" evidence="4">
    <location>
        <begin position="263"/>
        <end position="318"/>
    </location>
</feature>
<dbReference type="Proteomes" id="UP000286045">
    <property type="component" value="Unassembled WGS sequence"/>
</dbReference>